<gene>
    <name evidence="9" type="ORF">ACFMB1_12340</name>
</gene>
<evidence type="ECO:0000256" key="1">
    <source>
        <dbReference type="ARBA" id="ARBA00004571"/>
    </source>
</evidence>
<dbReference type="EMBL" id="JBHPON010000002">
    <property type="protein sequence ID" value="MFC6036336.1"/>
    <property type="molecule type" value="Genomic_DNA"/>
</dbReference>
<evidence type="ECO:0000256" key="8">
    <source>
        <dbReference type="SAM" id="SignalP"/>
    </source>
</evidence>
<evidence type="ECO:0000256" key="5">
    <source>
        <dbReference type="ARBA" id="ARBA00022729"/>
    </source>
</evidence>
<evidence type="ECO:0000256" key="4">
    <source>
        <dbReference type="ARBA" id="ARBA00022692"/>
    </source>
</evidence>
<accession>A0ABW1L0B9</accession>
<evidence type="ECO:0000256" key="2">
    <source>
        <dbReference type="ARBA" id="ARBA00008163"/>
    </source>
</evidence>
<dbReference type="InterPro" id="IPR005017">
    <property type="entry name" value="OMPP1/FadL/TodX"/>
</dbReference>
<dbReference type="Pfam" id="PF03349">
    <property type="entry name" value="Toluene_X"/>
    <property type="match status" value="1"/>
</dbReference>
<comment type="similarity">
    <text evidence="2">Belongs to the OmpP1/FadL family.</text>
</comment>
<reference evidence="9 10" key="1">
    <citation type="submission" date="2024-09" db="EMBL/GenBank/DDBJ databases">
        <authorList>
            <person name="Zhang Z.-H."/>
        </authorList>
    </citation>
    <scope>NUCLEOTIDE SEQUENCE [LARGE SCALE GENOMIC DNA]</scope>
    <source>
        <strain evidence="9 10">HHTR114</strain>
    </source>
</reference>
<dbReference type="Gene3D" id="2.40.160.60">
    <property type="entry name" value="Outer membrane protein transport protein (OMPP1/FadL/TodX)"/>
    <property type="match status" value="1"/>
</dbReference>
<evidence type="ECO:0000256" key="7">
    <source>
        <dbReference type="ARBA" id="ARBA00023237"/>
    </source>
</evidence>
<feature type="signal peptide" evidence="8">
    <location>
        <begin position="1"/>
        <end position="31"/>
    </location>
</feature>
<keyword evidence="7" id="KW-0998">Cell outer membrane</keyword>
<organism evidence="9 10">
    <name type="scientific">Hyphococcus aureus</name>
    <dbReference type="NCBI Taxonomy" id="2666033"/>
    <lineage>
        <taxon>Bacteria</taxon>
        <taxon>Pseudomonadati</taxon>
        <taxon>Pseudomonadota</taxon>
        <taxon>Alphaproteobacteria</taxon>
        <taxon>Parvularculales</taxon>
        <taxon>Parvularculaceae</taxon>
        <taxon>Hyphococcus</taxon>
    </lineage>
</organism>
<evidence type="ECO:0000256" key="6">
    <source>
        <dbReference type="ARBA" id="ARBA00023136"/>
    </source>
</evidence>
<comment type="caution">
    <text evidence="9">The sequence shown here is derived from an EMBL/GenBank/DDBJ whole genome shotgun (WGS) entry which is preliminary data.</text>
</comment>
<evidence type="ECO:0000313" key="9">
    <source>
        <dbReference type="EMBL" id="MFC6036336.1"/>
    </source>
</evidence>
<keyword evidence="6" id="KW-0472">Membrane</keyword>
<keyword evidence="5 8" id="KW-0732">Signal</keyword>
<dbReference type="PANTHER" id="PTHR35093">
    <property type="entry name" value="OUTER MEMBRANE PROTEIN NMB0088-RELATED"/>
    <property type="match status" value="1"/>
</dbReference>
<evidence type="ECO:0000256" key="3">
    <source>
        <dbReference type="ARBA" id="ARBA00022452"/>
    </source>
</evidence>
<feature type="chain" id="PRO_5047068558" evidence="8">
    <location>
        <begin position="32"/>
        <end position="452"/>
    </location>
</feature>
<keyword evidence="10" id="KW-1185">Reference proteome</keyword>
<keyword evidence="4" id="KW-0812">Transmembrane</keyword>
<dbReference type="PANTHER" id="PTHR35093:SF8">
    <property type="entry name" value="OUTER MEMBRANE PROTEIN NMB0088-RELATED"/>
    <property type="match status" value="1"/>
</dbReference>
<protein>
    <submittedName>
        <fullName evidence="9">OmpP1/FadL family transporter</fullName>
    </submittedName>
</protein>
<name>A0ABW1L0B9_9PROT</name>
<keyword evidence="3" id="KW-1134">Transmembrane beta strand</keyword>
<dbReference type="Proteomes" id="UP001596116">
    <property type="component" value="Unassembled WGS sequence"/>
</dbReference>
<evidence type="ECO:0000313" key="10">
    <source>
        <dbReference type="Proteomes" id="UP001596116"/>
    </source>
</evidence>
<dbReference type="RefSeq" id="WP_379882435.1">
    <property type="nucleotide sequence ID" value="NZ_JBHPON010000002.1"/>
</dbReference>
<proteinExistence type="inferred from homology"/>
<sequence length="452" mass="46884">MKYKNPHGSKKYAVAPLSLIALAGGAAPAMASGFALNLQSAEALGAATAGAQATPATPGNAYFNPASIVGVEGMETSLSFIGVLNDTSYENANAALFGVVPVAGDTAGEGIIGDAVIPTGAAAVKLSDHLFAGVALYAPFGFNTEYDDTSALRYHGTYSQVVSGVIQPMLGVSFGGWSIAAGPKFEYVDIDLEGAIDAAGIESALLMTMAIPGTDDASVDVSANDWGTGFVVGLQGHVGHRLTVGASFSSKVEHSLSGTAAFDISTSTSGQTLSGLAGLFQDTGVTSSFTTPANIQFGLNYEVNDKTRVLASATQTRWKSFDQLVLNFENPAQPAETTTQNWKNTWAGAVGVERDFGPSQTVRLGVMYEDDPANPDFSSPRVPGASRVWLAAGYSRDLSERAKLHLAASYAIAETTPLNESAAYPENLFRGSVTGETDISGFVAAVGVDWRF</sequence>
<dbReference type="SUPFAM" id="SSF56935">
    <property type="entry name" value="Porins"/>
    <property type="match status" value="1"/>
</dbReference>
<comment type="subcellular location">
    <subcellularLocation>
        <location evidence="1">Cell outer membrane</location>
        <topology evidence="1">Multi-pass membrane protein</topology>
    </subcellularLocation>
</comment>